<evidence type="ECO:0000313" key="3">
    <source>
        <dbReference type="Proteomes" id="UP001217089"/>
    </source>
</evidence>
<proteinExistence type="predicted"/>
<dbReference type="Gene3D" id="3.30.450.20">
    <property type="entry name" value="PAS domain"/>
    <property type="match status" value="2"/>
</dbReference>
<keyword evidence="3" id="KW-1185">Reference proteome</keyword>
<comment type="caution">
    <text evidence="2">The sequence shown here is derived from an EMBL/GenBank/DDBJ whole genome shotgun (WGS) entry which is preliminary data.</text>
</comment>
<gene>
    <name evidence="2" type="ORF">KUTeg_000647</name>
</gene>
<evidence type="ECO:0000313" key="2">
    <source>
        <dbReference type="EMBL" id="KAJ8322176.1"/>
    </source>
</evidence>
<organism evidence="2 3">
    <name type="scientific">Tegillarca granosa</name>
    <name type="common">Malaysian cockle</name>
    <name type="synonym">Anadara granosa</name>
    <dbReference type="NCBI Taxonomy" id="220873"/>
    <lineage>
        <taxon>Eukaryota</taxon>
        <taxon>Metazoa</taxon>
        <taxon>Spiralia</taxon>
        <taxon>Lophotrochozoa</taxon>
        <taxon>Mollusca</taxon>
        <taxon>Bivalvia</taxon>
        <taxon>Autobranchia</taxon>
        <taxon>Pteriomorphia</taxon>
        <taxon>Arcoida</taxon>
        <taxon>Arcoidea</taxon>
        <taxon>Arcidae</taxon>
        <taxon>Tegillarca</taxon>
    </lineage>
</organism>
<evidence type="ECO:0000256" key="1">
    <source>
        <dbReference type="SAM" id="Phobius"/>
    </source>
</evidence>
<name>A0ABQ9FY53_TEGGR</name>
<accession>A0ABQ9FY53</accession>
<dbReference type="SUPFAM" id="SSF103190">
    <property type="entry name" value="Sensory domain-like"/>
    <property type="match status" value="1"/>
</dbReference>
<keyword evidence="1" id="KW-0472">Membrane</keyword>
<evidence type="ECO:0008006" key="4">
    <source>
        <dbReference type="Google" id="ProtNLM"/>
    </source>
</evidence>
<keyword evidence="1" id="KW-0812">Transmembrane</keyword>
<dbReference type="EMBL" id="JARBDR010000018">
    <property type="protein sequence ID" value="KAJ8322176.1"/>
    <property type="molecule type" value="Genomic_DNA"/>
</dbReference>
<dbReference type="PANTHER" id="PTHR10166">
    <property type="entry name" value="VOLTAGE-DEPENDENT CALCIUM CHANNEL SUBUNIT ALPHA-2/DELTA-RELATED"/>
    <property type="match status" value="1"/>
</dbReference>
<sequence length="845" mass="94776">MFLTDGEPTVGANPLGVIRDENGILNNSVVIFTYGLGSQLSKSAVQLLTNMSLQTINDPTKGPTKTVPSEHIKDPSTLVSKMSSYYNSLIIGTSEATFTVPYNDAFSKIGLLTSICLPAFDGSNFIGVVCIDMKISDLRYEMSVMIESDEKSYSFLIDGYGHTLVHPLLPLPWSVTDDVILLDISHFETSLNTSAIDQMKRGQNGTVPLKNTRTLPRGKVLYEGITTNIVSSHYYWKKVENTNYTVCVVIGGSGIKHLLGKQSGRDGIFSYHVTSLSSDKLNRCRHFARYATKDKSLIMLTPSAFKEPYKYLDSPETEVTVTKYENYFSGKTTTDDTFKDSVLRSMVVTSNAEPLWKSSQEEASYVIWRYIATVDGIVRMYPGVEIKKDYDPKLRPWYWRTIAEKGKMVLSAPYKDAWGSGYLITLSKTIFEGRSDNLPTNPSEKTVAAVMGTDFPIYFFYRLLLEQYPICNNTEYSCFVIDTSGFIVIHEDFTMVYTDPKLDDLYHITNREGKIARDLMSKGILTKRTCTDFQSVQDQVTYRVYSTSFYKDGVDTLSSGDPGYELRPIKNTNIFLIIKKRSSDKLPCCQRQISPSLFQCTSEPSVCECLCYRKIPFDYCRNKYASSDASPLCSAPAPKYDSVFQKEEEKIKSLNSCFETKCDIRDNVELCYKVAGCSWCVESASGYKTKPPFCALKEICPFGKCEEDSNCNTNSKQTSNQEGLNTTSIIGIAVGCGVGLILIILIVIVIVRRRANKPQDDYITPVSDDHRNVGIPGGPYGFPVYERCGQDNPMPISQNLSTDLDKGYTKVDKEMTEIAKPPQDSIQHIDTSDKPGEYYRVTHML</sequence>
<dbReference type="PANTHER" id="PTHR10166:SF66">
    <property type="entry name" value="VWFA AND CACHE DOMAIN-CONTAINING PROTEIN CG16868"/>
    <property type="match status" value="1"/>
</dbReference>
<dbReference type="InterPro" id="IPR029151">
    <property type="entry name" value="Sensor-like_sf"/>
</dbReference>
<reference evidence="2 3" key="1">
    <citation type="submission" date="2022-12" db="EMBL/GenBank/DDBJ databases">
        <title>Chromosome-level genome of Tegillarca granosa.</title>
        <authorList>
            <person name="Kim J."/>
        </authorList>
    </citation>
    <scope>NUCLEOTIDE SEQUENCE [LARGE SCALE GENOMIC DNA]</scope>
    <source>
        <strain evidence="2">Teg-2019</strain>
        <tissue evidence="2">Adductor muscle</tissue>
    </source>
</reference>
<protein>
    <recommendedName>
        <fullName evidence="4">VWFA and cache domain-containing protein 1</fullName>
    </recommendedName>
</protein>
<dbReference type="Proteomes" id="UP001217089">
    <property type="component" value="Unassembled WGS sequence"/>
</dbReference>
<feature type="transmembrane region" description="Helical" evidence="1">
    <location>
        <begin position="729"/>
        <end position="751"/>
    </location>
</feature>
<keyword evidence="1" id="KW-1133">Transmembrane helix</keyword>
<dbReference type="InterPro" id="IPR051173">
    <property type="entry name" value="Ca_channel_alpha-2/delta"/>
</dbReference>